<dbReference type="GO" id="GO:0016020">
    <property type="term" value="C:membrane"/>
    <property type="evidence" value="ECO:0007669"/>
    <property type="project" value="InterPro"/>
</dbReference>
<evidence type="ECO:0000313" key="3">
    <source>
        <dbReference type="EMBL" id="SBV95419.1"/>
    </source>
</evidence>
<evidence type="ECO:0000256" key="1">
    <source>
        <dbReference type="ARBA" id="ARBA00022679"/>
    </source>
</evidence>
<feature type="domain" description="PTS EIIA type-4" evidence="2">
    <location>
        <begin position="1"/>
        <end position="125"/>
    </location>
</feature>
<reference evidence="3" key="1">
    <citation type="submission" date="2016-04" db="EMBL/GenBank/DDBJ databases">
        <authorList>
            <person name="Evans L.H."/>
            <person name="Alamgir A."/>
            <person name="Owens N."/>
            <person name="Weber N.D."/>
            <person name="Virtaneva K."/>
            <person name="Barbian K."/>
            <person name="Babar A."/>
            <person name="Rosenke K."/>
        </authorList>
    </citation>
    <scope>NUCLEOTIDE SEQUENCE</scope>
    <source>
        <strain evidence="3">86</strain>
    </source>
</reference>
<name>A0A212J7K2_9FIRM</name>
<dbReference type="PANTHER" id="PTHR33799">
    <property type="entry name" value="PTS PERMEASE-RELATED-RELATED"/>
    <property type="match status" value="1"/>
</dbReference>
<accession>A0A212J7K2</accession>
<sequence length="148" mass="15977">MVKFLIATHGDLASGFKSSLGIILGKEMADLVETVNAFTRDENPKEAIDNLIASLGKGDQLVIFSDWMNGSVNQICTPHASEDKVYVVTGANLPLICEVLGDMGGAARVSENALRAAVDRAKNEVRYVNDLFRSSEHLGGLTDEDSFF</sequence>
<dbReference type="Pfam" id="PF03610">
    <property type="entry name" value="EIIA-man"/>
    <property type="match status" value="1"/>
</dbReference>
<gene>
    <name evidence="3" type="ORF">KL86CLO1_10644</name>
</gene>
<dbReference type="EMBL" id="FLUN01000001">
    <property type="protein sequence ID" value="SBV95419.1"/>
    <property type="molecule type" value="Genomic_DNA"/>
</dbReference>
<dbReference type="AlphaFoldDB" id="A0A212J7K2"/>
<organism evidence="3">
    <name type="scientific">uncultured Eubacteriales bacterium</name>
    <dbReference type="NCBI Taxonomy" id="172733"/>
    <lineage>
        <taxon>Bacteria</taxon>
        <taxon>Bacillati</taxon>
        <taxon>Bacillota</taxon>
        <taxon>Clostridia</taxon>
        <taxon>Eubacteriales</taxon>
        <taxon>environmental samples</taxon>
    </lineage>
</organism>
<proteinExistence type="predicted"/>
<dbReference type="PROSITE" id="PS51096">
    <property type="entry name" value="PTS_EIIA_TYPE_4"/>
    <property type="match status" value="1"/>
</dbReference>
<dbReference type="InterPro" id="IPR004701">
    <property type="entry name" value="PTS_EIIA_man-typ"/>
</dbReference>
<dbReference type="GO" id="GO:0009401">
    <property type="term" value="P:phosphoenolpyruvate-dependent sugar phosphotransferase system"/>
    <property type="evidence" value="ECO:0007669"/>
    <property type="project" value="InterPro"/>
</dbReference>
<dbReference type="SUPFAM" id="SSF53062">
    <property type="entry name" value="PTS system fructose IIA component-like"/>
    <property type="match status" value="1"/>
</dbReference>
<dbReference type="PANTHER" id="PTHR33799:SF1">
    <property type="entry name" value="PTS SYSTEM MANNOSE-SPECIFIC EIIAB COMPONENT-RELATED"/>
    <property type="match status" value="1"/>
</dbReference>
<dbReference type="Gene3D" id="3.40.50.510">
    <property type="entry name" value="Phosphotransferase system, mannose-type IIA component"/>
    <property type="match status" value="1"/>
</dbReference>
<dbReference type="InterPro" id="IPR036662">
    <property type="entry name" value="PTS_EIIA_man-typ_sf"/>
</dbReference>
<evidence type="ECO:0000259" key="2">
    <source>
        <dbReference type="PROSITE" id="PS51096"/>
    </source>
</evidence>
<dbReference type="GO" id="GO:0016740">
    <property type="term" value="F:transferase activity"/>
    <property type="evidence" value="ECO:0007669"/>
    <property type="project" value="UniProtKB-KW"/>
</dbReference>
<dbReference type="InterPro" id="IPR051471">
    <property type="entry name" value="Bacterial_PTS_sugar_comp"/>
</dbReference>
<keyword evidence="1" id="KW-0808">Transferase</keyword>
<protein>
    <recommendedName>
        <fullName evidence="2">PTS EIIA type-4 domain-containing protein</fullName>
    </recommendedName>
</protein>